<dbReference type="EMBL" id="CP003360">
    <property type="protein sequence ID" value="AFM24282.1"/>
    <property type="molecule type" value="Genomic_DNA"/>
</dbReference>
<dbReference type="PANTHER" id="PTHR11645:SF0">
    <property type="entry name" value="PYRROLINE-5-CARBOXYLATE REDUCTASE 3"/>
    <property type="match status" value="1"/>
</dbReference>
<dbReference type="InterPro" id="IPR028939">
    <property type="entry name" value="P5C_Rdtase_cat_N"/>
</dbReference>
<name>I4C3Z1_DESTA</name>
<dbReference type="InterPro" id="IPR029036">
    <property type="entry name" value="P5CR_dimer"/>
</dbReference>
<dbReference type="GO" id="GO:0005737">
    <property type="term" value="C:cytoplasm"/>
    <property type="evidence" value="ECO:0007669"/>
    <property type="project" value="UniProtKB-SubCell"/>
</dbReference>
<feature type="binding site" evidence="6">
    <location>
        <begin position="70"/>
        <end position="73"/>
    </location>
    <ligand>
        <name>NADP(+)</name>
        <dbReference type="ChEBI" id="CHEBI:58349"/>
    </ligand>
</feature>
<dbReference type="InterPro" id="IPR036291">
    <property type="entry name" value="NAD(P)-bd_dom_sf"/>
</dbReference>
<proteinExistence type="inferred from homology"/>
<accession>I4C3Z1</accession>
<evidence type="ECO:0000256" key="4">
    <source>
        <dbReference type="HAMAP-Rule" id="MF_01925"/>
    </source>
</evidence>
<comment type="catalytic activity">
    <reaction evidence="4">
        <text>L-proline + NAD(+) = (S)-1-pyrroline-5-carboxylate + NADH + 2 H(+)</text>
        <dbReference type="Rhea" id="RHEA:14105"/>
        <dbReference type="ChEBI" id="CHEBI:15378"/>
        <dbReference type="ChEBI" id="CHEBI:17388"/>
        <dbReference type="ChEBI" id="CHEBI:57540"/>
        <dbReference type="ChEBI" id="CHEBI:57945"/>
        <dbReference type="ChEBI" id="CHEBI:60039"/>
        <dbReference type="EC" id="1.5.1.2"/>
    </reaction>
</comment>
<keyword evidence="4" id="KW-0963">Cytoplasm</keyword>
<evidence type="ECO:0000256" key="1">
    <source>
        <dbReference type="ARBA" id="ARBA00005525"/>
    </source>
</evidence>
<evidence type="ECO:0000313" key="11">
    <source>
        <dbReference type="Proteomes" id="UP000006055"/>
    </source>
</evidence>
<dbReference type="HAMAP" id="MF_01925">
    <property type="entry name" value="P5C_reductase"/>
    <property type="match status" value="1"/>
</dbReference>
<dbReference type="FunFam" id="1.10.3730.10:FF:000001">
    <property type="entry name" value="Pyrroline-5-carboxylate reductase"/>
    <property type="match status" value="1"/>
</dbReference>
<dbReference type="Gene3D" id="1.10.3730.10">
    <property type="entry name" value="ProC C-terminal domain-like"/>
    <property type="match status" value="1"/>
</dbReference>
<keyword evidence="4 7" id="KW-0028">Amino-acid biosynthesis</keyword>
<dbReference type="InterPro" id="IPR000304">
    <property type="entry name" value="Pyrroline-COOH_reductase"/>
</dbReference>
<dbReference type="InterPro" id="IPR053790">
    <property type="entry name" value="P5CR-like_CS"/>
</dbReference>
<evidence type="ECO:0000256" key="6">
    <source>
        <dbReference type="PIRSR" id="PIRSR000193-1"/>
    </source>
</evidence>
<comment type="subcellular location">
    <subcellularLocation>
        <location evidence="4">Cytoplasm</location>
    </subcellularLocation>
</comment>
<dbReference type="Proteomes" id="UP000006055">
    <property type="component" value="Chromosome"/>
</dbReference>
<evidence type="ECO:0000259" key="9">
    <source>
        <dbReference type="Pfam" id="PF14748"/>
    </source>
</evidence>
<evidence type="ECO:0000256" key="7">
    <source>
        <dbReference type="RuleBase" id="RU003903"/>
    </source>
</evidence>
<dbReference type="eggNOG" id="COG0345">
    <property type="taxonomic scope" value="Bacteria"/>
</dbReference>
<dbReference type="PATRIC" id="fig|706587.4.peg.1800"/>
<dbReference type="OrthoDB" id="9805754at2"/>
<comment type="similarity">
    <text evidence="1 4 7">Belongs to the pyrroline-5-carboxylate reductase family.</text>
</comment>
<dbReference type="AlphaFoldDB" id="I4C3Z1"/>
<dbReference type="Pfam" id="PF03807">
    <property type="entry name" value="F420_oxidored"/>
    <property type="match status" value="1"/>
</dbReference>
<feature type="domain" description="Pyrroline-5-carboxylate reductase dimerisation" evidence="9">
    <location>
        <begin position="162"/>
        <end position="265"/>
    </location>
</feature>
<sequence>MQHIGVIGAGNMGFALIRGFVSSGKSLGEHIRVFDVDQTRLSVLKNEFGVVPVTTLTDVATTDTEILIVAIKPQIMPAVLDELASHIGETKLVISIAAGISTRTMLSRLSQRARVIRVMPNAPAMVGFGAAALCKAGGADQKDMDVALDLFSAVGVAVAVDEKYMNVVTALSGSGPGYLFPIMEAFTDGAVRMGLDRVTARALTVQTFLGSAKMAETGASFSELKDRITSPGGTTIAGLQEMERAGLRGILMDVIEAATNRAQELDKD</sequence>
<protein>
    <recommendedName>
        <fullName evidence="4 5">Pyrroline-5-carboxylate reductase</fullName>
        <shortName evidence="4">P5C reductase</shortName>
        <shortName evidence="4">P5CR</shortName>
        <ecNumber evidence="4 5">1.5.1.2</ecNumber>
    </recommendedName>
    <alternativeName>
        <fullName evidence="4">PCA reductase</fullName>
    </alternativeName>
</protein>
<keyword evidence="2 4" id="KW-0521">NADP</keyword>
<dbReference type="GO" id="GO:0004735">
    <property type="term" value="F:pyrroline-5-carboxylate reductase activity"/>
    <property type="evidence" value="ECO:0007669"/>
    <property type="project" value="UniProtKB-UniRule"/>
</dbReference>
<organism evidence="10 11">
    <name type="scientific">Desulfomonile tiedjei (strain ATCC 49306 / DSM 6799 / DCB-1)</name>
    <dbReference type="NCBI Taxonomy" id="706587"/>
    <lineage>
        <taxon>Bacteria</taxon>
        <taxon>Pseudomonadati</taxon>
        <taxon>Thermodesulfobacteriota</taxon>
        <taxon>Desulfomonilia</taxon>
        <taxon>Desulfomonilales</taxon>
        <taxon>Desulfomonilaceae</taxon>
        <taxon>Desulfomonile</taxon>
    </lineage>
</organism>
<comment type="catalytic activity">
    <reaction evidence="4 7">
        <text>L-proline + NADP(+) = (S)-1-pyrroline-5-carboxylate + NADPH + 2 H(+)</text>
        <dbReference type="Rhea" id="RHEA:14109"/>
        <dbReference type="ChEBI" id="CHEBI:15378"/>
        <dbReference type="ChEBI" id="CHEBI:17388"/>
        <dbReference type="ChEBI" id="CHEBI:57783"/>
        <dbReference type="ChEBI" id="CHEBI:58349"/>
        <dbReference type="ChEBI" id="CHEBI:60039"/>
        <dbReference type="EC" id="1.5.1.2"/>
    </reaction>
</comment>
<dbReference type="HOGENOM" id="CLU_042344_3_1_7"/>
<dbReference type="PROSITE" id="PS00521">
    <property type="entry name" value="P5CR"/>
    <property type="match status" value="1"/>
</dbReference>
<evidence type="ECO:0000313" key="10">
    <source>
        <dbReference type="EMBL" id="AFM24282.1"/>
    </source>
</evidence>
<dbReference type="STRING" id="706587.Desti_1571"/>
<evidence type="ECO:0000259" key="8">
    <source>
        <dbReference type="Pfam" id="PF03807"/>
    </source>
</evidence>
<dbReference type="InterPro" id="IPR008927">
    <property type="entry name" value="6-PGluconate_DH-like_C_sf"/>
</dbReference>
<dbReference type="EC" id="1.5.1.2" evidence="4 5"/>
<dbReference type="RefSeq" id="WP_014809430.1">
    <property type="nucleotide sequence ID" value="NC_018025.1"/>
</dbReference>
<dbReference type="GO" id="GO:0055129">
    <property type="term" value="P:L-proline biosynthetic process"/>
    <property type="evidence" value="ECO:0007669"/>
    <property type="project" value="UniProtKB-UniRule"/>
</dbReference>
<gene>
    <name evidence="4" type="primary">proC</name>
    <name evidence="10" type="ordered locus">Desti_1571</name>
</gene>
<dbReference type="KEGG" id="dti:Desti_1571"/>
<comment type="function">
    <text evidence="4">Catalyzes the reduction of 1-pyrroline-5-carboxylate (PCA) to L-proline.</text>
</comment>
<keyword evidence="3 4" id="KW-0560">Oxidoreductase</keyword>
<dbReference type="SUPFAM" id="SSF48179">
    <property type="entry name" value="6-phosphogluconate dehydrogenase C-terminal domain-like"/>
    <property type="match status" value="1"/>
</dbReference>
<dbReference type="NCBIfam" id="TIGR00112">
    <property type="entry name" value="proC"/>
    <property type="match status" value="1"/>
</dbReference>
<dbReference type="Gene3D" id="3.40.50.720">
    <property type="entry name" value="NAD(P)-binding Rossmann-like Domain"/>
    <property type="match status" value="1"/>
</dbReference>
<feature type="domain" description="Pyrroline-5-carboxylate reductase catalytic N-terminal" evidence="8">
    <location>
        <begin position="4"/>
        <end position="99"/>
    </location>
</feature>
<dbReference type="SUPFAM" id="SSF51735">
    <property type="entry name" value="NAD(P)-binding Rossmann-fold domains"/>
    <property type="match status" value="1"/>
</dbReference>
<reference evidence="11" key="1">
    <citation type="submission" date="2012-06" db="EMBL/GenBank/DDBJ databases">
        <title>Complete sequence of chromosome of Desulfomonile tiedjei DSM 6799.</title>
        <authorList>
            <person name="Lucas S."/>
            <person name="Copeland A."/>
            <person name="Lapidus A."/>
            <person name="Glavina del Rio T."/>
            <person name="Dalin E."/>
            <person name="Tice H."/>
            <person name="Bruce D."/>
            <person name="Goodwin L."/>
            <person name="Pitluck S."/>
            <person name="Peters L."/>
            <person name="Ovchinnikova G."/>
            <person name="Zeytun A."/>
            <person name="Lu M."/>
            <person name="Kyrpides N."/>
            <person name="Mavromatis K."/>
            <person name="Ivanova N."/>
            <person name="Brettin T."/>
            <person name="Detter J.C."/>
            <person name="Han C."/>
            <person name="Larimer F."/>
            <person name="Land M."/>
            <person name="Hauser L."/>
            <person name="Markowitz V."/>
            <person name="Cheng J.-F."/>
            <person name="Hugenholtz P."/>
            <person name="Woyke T."/>
            <person name="Wu D."/>
            <person name="Spring S."/>
            <person name="Schroeder M."/>
            <person name="Brambilla E."/>
            <person name="Klenk H.-P."/>
            <person name="Eisen J.A."/>
        </authorList>
    </citation>
    <scope>NUCLEOTIDE SEQUENCE [LARGE SCALE GENOMIC DNA]</scope>
    <source>
        <strain evidence="11">ATCC 49306 / DSM 6799 / DCB-1</strain>
    </source>
</reference>
<evidence type="ECO:0000256" key="5">
    <source>
        <dbReference type="NCBIfam" id="TIGR00112"/>
    </source>
</evidence>
<feature type="binding site" evidence="6">
    <location>
        <begin position="7"/>
        <end position="12"/>
    </location>
    <ligand>
        <name>NADP(+)</name>
        <dbReference type="ChEBI" id="CHEBI:58349"/>
    </ligand>
</feature>
<dbReference type="PIRSF" id="PIRSF000193">
    <property type="entry name" value="Pyrrol-5-carb_rd"/>
    <property type="match status" value="1"/>
</dbReference>
<keyword evidence="11" id="KW-1185">Reference proteome</keyword>
<dbReference type="UniPathway" id="UPA00098">
    <property type="reaction ID" value="UER00361"/>
</dbReference>
<dbReference type="Pfam" id="PF14748">
    <property type="entry name" value="P5CR_dimer"/>
    <property type="match status" value="1"/>
</dbReference>
<evidence type="ECO:0000256" key="2">
    <source>
        <dbReference type="ARBA" id="ARBA00022857"/>
    </source>
</evidence>
<dbReference type="PANTHER" id="PTHR11645">
    <property type="entry name" value="PYRROLINE-5-CARBOXYLATE REDUCTASE"/>
    <property type="match status" value="1"/>
</dbReference>
<comment type="pathway">
    <text evidence="4 7">Amino-acid biosynthesis; L-proline biosynthesis; L-proline from L-glutamate 5-semialdehyde: step 1/1.</text>
</comment>
<keyword evidence="4 7" id="KW-0641">Proline biosynthesis</keyword>
<evidence type="ECO:0000256" key="3">
    <source>
        <dbReference type="ARBA" id="ARBA00023002"/>
    </source>
</evidence>